<dbReference type="AlphaFoldDB" id="A0AAP9J9B1"/>
<accession>A0AAP9J9B1</accession>
<reference evidence="1 2" key="1">
    <citation type="journal article" date="2017" name="Genome Announc.">
        <title>Draft Genome Sequence of Agrobacterium tumefaciens Biovar 1 Strain 186, Isolated from Walnut.</title>
        <authorList>
            <person name="Poret-Peterson A.T."/>
            <person name="Bhatnagar S."/>
            <person name="McClean A.E."/>
            <person name="Kluepfel D.A."/>
        </authorList>
    </citation>
    <scope>NUCLEOTIDE SEQUENCE [LARGE SCALE GENOMIC DNA]</scope>
    <source>
        <strain evidence="1 2">186</strain>
    </source>
</reference>
<evidence type="ECO:0008006" key="3">
    <source>
        <dbReference type="Google" id="ProtNLM"/>
    </source>
</evidence>
<proteinExistence type="predicted"/>
<protein>
    <recommendedName>
        <fullName evidence="3">Type I restriction enzyme R protein N-terminal domain-containing protein</fullName>
    </recommendedName>
</protein>
<dbReference type="EMBL" id="CP042275">
    <property type="protein sequence ID" value="QDY97467.1"/>
    <property type="molecule type" value="Genomic_DNA"/>
</dbReference>
<dbReference type="Proteomes" id="UP000222296">
    <property type="component" value="Chromosome Linear"/>
</dbReference>
<sequence length="190" mass="21717">MKKHRKLLDEEIVIDGPVKRIDGKVGIVDLMLSRSVPQNHADELEHLVVELKRPSVKIGADEITQIKKYAFTVADDERFQSLKTRWSFWVVSNDLDAFAKAETKQKNKPKGMVYQSDEGHIEIWVKPWSEIIADCKARMSFVQKHLNANVDTERSFKYLQTTYARYLGDLSVISEDESEMGDSEAGEAAE</sequence>
<organism evidence="1 2">
    <name type="scientific">Agrobacterium tumefaciens</name>
    <dbReference type="NCBI Taxonomy" id="358"/>
    <lineage>
        <taxon>Bacteria</taxon>
        <taxon>Pseudomonadati</taxon>
        <taxon>Pseudomonadota</taxon>
        <taxon>Alphaproteobacteria</taxon>
        <taxon>Hyphomicrobiales</taxon>
        <taxon>Rhizobiaceae</taxon>
        <taxon>Rhizobium/Agrobacterium group</taxon>
        <taxon>Agrobacterium</taxon>
        <taxon>Agrobacterium tumefaciens complex</taxon>
    </lineage>
</organism>
<gene>
    <name evidence="1" type="ORF">CG010_025045</name>
</gene>
<evidence type="ECO:0000313" key="1">
    <source>
        <dbReference type="EMBL" id="QDY97467.1"/>
    </source>
</evidence>
<name>A0AAP9J9B1_AGRTU</name>
<evidence type="ECO:0000313" key="2">
    <source>
        <dbReference type="Proteomes" id="UP000222296"/>
    </source>
</evidence>